<dbReference type="OrthoDB" id="9780943at2"/>
<evidence type="ECO:0000313" key="4">
    <source>
        <dbReference type="Proteomes" id="UP000321234"/>
    </source>
</evidence>
<reference evidence="3 4" key="1">
    <citation type="submission" date="2019-07" db="EMBL/GenBank/DDBJ databases">
        <title>Quadrisphaera sp. strain DD2A genome sequencing and assembly.</title>
        <authorList>
            <person name="Kim I."/>
        </authorList>
    </citation>
    <scope>NUCLEOTIDE SEQUENCE [LARGE SCALE GENOMIC DNA]</scope>
    <source>
        <strain evidence="3 4">DD2A</strain>
    </source>
</reference>
<evidence type="ECO:0000313" key="3">
    <source>
        <dbReference type="EMBL" id="TXR57867.1"/>
    </source>
</evidence>
<evidence type="ECO:0000256" key="2">
    <source>
        <dbReference type="SAM" id="SignalP"/>
    </source>
</evidence>
<keyword evidence="2" id="KW-0732">Signal</keyword>
<dbReference type="PANTHER" id="PTHR42928:SF3">
    <property type="entry name" value="UPF0065 PROTEIN YFLP"/>
    <property type="match status" value="1"/>
</dbReference>
<organism evidence="3 4">
    <name type="scientific">Quadrisphaera setariae</name>
    <dbReference type="NCBI Taxonomy" id="2593304"/>
    <lineage>
        <taxon>Bacteria</taxon>
        <taxon>Bacillati</taxon>
        <taxon>Actinomycetota</taxon>
        <taxon>Actinomycetes</taxon>
        <taxon>Kineosporiales</taxon>
        <taxon>Kineosporiaceae</taxon>
        <taxon>Quadrisphaera</taxon>
    </lineage>
</organism>
<dbReference type="InterPro" id="IPR006311">
    <property type="entry name" value="TAT_signal"/>
</dbReference>
<protein>
    <submittedName>
        <fullName evidence="3">Tripartite tricarboxylate transporter substrate binding protein</fullName>
    </submittedName>
</protein>
<dbReference type="PROSITE" id="PS51318">
    <property type="entry name" value="TAT"/>
    <property type="match status" value="1"/>
</dbReference>
<keyword evidence="4" id="KW-1185">Reference proteome</keyword>
<feature type="chain" id="PRO_5022880495" evidence="2">
    <location>
        <begin position="35"/>
        <end position="343"/>
    </location>
</feature>
<proteinExistence type="inferred from homology"/>
<name>A0A5C8ZJ20_9ACTN</name>
<dbReference type="AlphaFoldDB" id="A0A5C8ZJ20"/>
<dbReference type="Pfam" id="PF03401">
    <property type="entry name" value="TctC"/>
    <property type="match status" value="1"/>
</dbReference>
<dbReference type="InterPro" id="IPR005064">
    <property type="entry name" value="BUG"/>
</dbReference>
<sequence length="343" mass="34751">MPSTTPTRSPRSRALRAALAGVGAAALLATAACASGTASAGSGGDGAAKSVNRLEIMAPADPGGGWDQTARAMGSAIEADDLAKSVQVSNVGGAGGTVGLAELKNERSEDFLMVMGLVMVGAVETNKSQATLEDTTPLARLTSEDEIIVVPANSPYQTIADLVAAMKSEGRGVSIAGGSAGGTDNILAGMLAQEAGVPASDLNYIAYSGGGESLAALLGNQVSAGISGVGEYAKQVEAGELRALAVSGAERVDGVDAPTLKEAGYDIEFTNWRGVVAPPGISEEAEEKLEALVDDMHGSKAWTDLVATNGWTDDYLSGEEFETFLGEEQTRIAGVLKEIGLTS</sequence>
<feature type="signal peptide" evidence="2">
    <location>
        <begin position="1"/>
        <end position="34"/>
    </location>
</feature>
<accession>A0A5C8ZJ20</accession>
<comment type="similarity">
    <text evidence="1">Belongs to the UPF0065 (bug) family.</text>
</comment>
<dbReference type="EMBL" id="VKAC01000001">
    <property type="protein sequence ID" value="TXR57867.1"/>
    <property type="molecule type" value="Genomic_DNA"/>
</dbReference>
<gene>
    <name evidence="3" type="ORF">FMM08_01055</name>
</gene>
<dbReference type="Proteomes" id="UP000321234">
    <property type="component" value="Unassembled WGS sequence"/>
</dbReference>
<dbReference type="PIRSF" id="PIRSF017082">
    <property type="entry name" value="YflP"/>
    <property type="match status" value="1"/>
</dbReference>
<evidence type="ECO:0000256" key="1">
    <source>
        <dbReference type="ARBA" id="ARBA00006987"/>
    </source>
</evidence>
<dbReference type="PANTHER" id="PTHR42928">
    <property type="entry name" value="TRICARBOXYLATE-BINDING PROTEIN"/>
    <property type="match status" value="1"/>
</dbReference>
<dbReference type="SUPFAM" id="SSF53850">
    <property type="entry name" value="Periplasmic binding protein-like II"/>
    <property type="match status" value="1"/>
</dbReference>
<dbReference type="Gene3D" id="3.40.190.150">
    <property type="entry name" value="Bordetella uptake gene, domain 1"/>
    <property type="match status" value="1"/>
</dbReference>
<dbReference type="Gene3D" id="3.40.190.10">
    <property type="entry name" value="Periplasmic binding protein-like II"/>
    <property type="match status" value="1"/>
</dbReference>
<comment type="caution">
    <text evidence="3">The sequence shown here is derived from an EMBL/GenBank/DDBJ whole genome shotgun (WGS) entry which is preliminary data.</text>
</comment>
<dbReference type="RefSeq" id="WP_147924478.1">
    <property type="nucleotide sequence ID" value="NZ_VKAC01000001.1"/>
</dbReference>
<dbReference type="CDD" id="cd07012">
    <property type="entry name" value="PBP2_Bug_TTT"/>
    <property type="match status" value="1"/>
</dbReference>
<dbReference type="InterPro" id="IPR042100">
    <property type="entry name" value="Bug_dom1"/>
</dbReference>